<protein>
    <submittedName>
        <fullName evidence="21">Cyclic nucleotide-binding protein</fullName>
    </submittedName>
</protein>
<keyword evidence="6" id="KW-0116">cAMP-binding</keyword>
<dbReference type="InterPro" id="IPR014710">
    <property type="entry name" value="RmlC-like_jellyroll"/>
</dbReference>
<dbReference type="GO" id="GO:0008076">
    <property type="term" value="C:voltage-gated potassium channel complex"/>
    <property type="evidence" value="ECO:0007669"/>
    <property type="project" value="InterPro"/>
</dbReference>
<evidence type="ECO:0000256" key="5">
    <source>
        <dbReference type="ARBA" id="ARBA00022538"/>
    </source>
</evidence>
<evidence type="ECO:0000256" key="15">
    <source>
        <dbReference type="ARBA" id="ARBA00023286"/>
    </source>
</evidence>
<keyword evidence="14" id="KW-0114">cAMP</keyword>
<dbReference type="GO" id="GO:0030552">
    <property type="term" value="F:cAMP binding"/>
    <property type="evidence" value="ECO:0007669"/>
    <property type="project" value="UniProtKB-KW"/>
</dbReference>
<evidence type="ECO:0000256" key="10">
    <source>
        <dbReference type="ARBA" id="ARBA00022958"/>
    </source>
</evidence>
<keyword evidence="3" id="KW-0813">Transport</keyword>
<dbReference type="InterPro" id="IPR018490">
    <property type="entry name" value="cNMP-bd_dom_sf"/>
</dbReference>
<evidence type="ECO:0000256" key="13">
    <source>
        <dbReference type="ARBA" id="ARBA00023136"/>
    </source>
</evidence>
<evidence type="ECO:0000256" key="19">
    <source>
        <dbReference type="SAM" id="Phobius"/>
    </source>
</evidence>
<dbReference type="InterPro" id="IPR000595">
    <property type="entry name" value="cNMP-bd_dom"/>
</dbReference>
<dbReference type="PRINTS" id="PR00169">
    <property type="entry name" value="KCHANNEL"/>
</dbReference>
<comment type="caution">
    <text evidence="21">The sequence shown here is derived from an EMBL/GenBank/DDBJ whole genome shotgun (WGS) entry which is preliminary data.</text>
</comment>
<keyword evidence="15" id="KW-1071">Ligand-gated ion channel</keyword>
<keyword evidence="4" id="KW-1003">Cell membrane</keyword>
<dbReference type="Gene3D" id="1.10.287.70">
    <property type="match status" value="1"/>
</dbReference>
<keyword evidence="11 19" id="KW-1133">Transmembrane helix</keyword>
<dbReference type="OrthoDB" id="9799090at2"/>
<evidence type="ECO:0000256" key="1">
    <source>
        <dbReference type="ARBA" id="ARBA00004651"/>
    </source>
</evidence>
<dbReference type="Proteomes" id="UP000185783">
    <property type="component" value="Unassembled WGS sequence"/>
</dbReference>
<keyword evidence="5" id="KW-0633">Potassium transport</keyword>
<comment type="similarity">
    <text evidence="18">Belongs to the potassium channel family.</text>
</comment>
<evidence type="ECO:0000256" key="4">
    <source>
        <dbReference type="ARBA" id="ARBA00022475"/>
    </source>
</evidence>
<keyword evidence="7 19" id="KW-0812">Transmembrane</keyword>
<dbReference type="PROSITE" id="PS50042">
    <property type="entry name" value="CNMP_BINDING_3"/>
    <property type="match status" value="1"/>
</dbReference>
<keyword evidence="9" id="KW-0631">Potassium channel</keyword>
<evidence type="ECO:0000313" key="21">
    <source>
        <dbReference type="EMBL" id="OKL45280.1"/>
    </source>
</evidence>
<evidence type="ECO:0000256" key="14">
    <source>
        <dbReference type="ARBA" id="ARBA00023149"/>
    </source>
</evidence>
<evidence type="ECO:0000256" key="7">
    <source>
        <dbReference type="ARBA" id="ARBA00022692"/>
    </source>
</evidence>
<dbReference type="Pfam" id="PF00027">
    <property type="entry name" value="cNMP_binding"/>
    <property type="match status" value="1"/>
</dbReference>
<evidence type="ECO:0000256" key="6">
    <source>
        <dbReference type="ARBA" id="ARBA00022566"/>
    </source>
</evidence>
<dbReference type="EMBL" id="LVVZ01000005">
    <property type="protein sequence ID" value="OKL45280.1"/>
    <property type="molecule type" value="Genomic_DNA"/>
</dbReference>
<dbReference type="PANTHER" id="PTHR11537:SF254">
    <property type="entry name" value="POTASSIUM VOLTAGE-GATED CHANNEL PROTEIN SHAB"/>
    <property type="match status" value="1"/>
</dbReference>
<proteinExistence type="inferred from homology"/>
<comment type="subcellular location">
    <subcellularLocation>
        <location evidence="1">Cell membrane</location>
        <topology evidence="1">Multi-pass membrane protein</topology>
    </subcellularLocation>
</comment>
<dbReference type="AlphaFoldDB" id="A0A1U7JKK7"/>
<dbReference type="GO" id="GO:0001508">
    <property type="term" value="P:action potential"/>
    <property type="evidence" value="ECO:0007669"/>
    <property type="project" value="TreeGrafter"/>
</dbReference>
<feature type="transmembrane region" description="Helical" evidence="19">
    <location>
        <begin position="195"/>
        <end position="213"/>
    </location>
</feature>
<dbReference type="RefSeq" id="WP_051268747.1">
    <property type="nucleotide sequence ID" value="NZ_LVVZ01000005.1"/>
</dbReference>
<dbReference type="Gene3D" id="2.60.120.10">
    <property type="entry name" value="Jelly Rolls"/>
    <property type="match status" value="1"/>
</dbReference>
<dbReference type="SUPFAM" id="SSF81324">
    <property type="entry name" value="Voltage-gated potassium channels"/>
    <property type="match status" value="1"/>
</dbReference>
<dbReference type="InterPro" id="IPR028325">
    <property type="entry name" value="VG_K_chnl"/>
</dbReference>
<dbReference type="InterPro" id="IPR005821">
    <property type="entry name" value="Ion_trans_dom"/>
</dbReference>
<organism evidence="21 22">
    <name type="scientific">Pseudovibrio exalbescens</name>
    <dbReference type="NCBI Taxonomy" id="197461"/>
    <lineage>
        <taxon>Bacteria</taxon>
        <taxon>Pseudomonadati</taxon>
        <taxon>Pseudomonadota</taxon>
        <taxon>Alphaproteobacteria</taxon>
        <taxon>Hyphomicrobiales</taxon>
        <taxon>Stappiaceae</taxon>
        <taxon>Pseudovibrio</taxon>
    </lineage>
</organism>
<comment type="function">
    <text evidence="17">Cyclic nucleotide-regulated potassium channel activated by cAMP.</text>
</comment>
<dbReference type="STRING" id="197461.A3843_02775"/>
<dbReference type="CDD" id="cd00038">
    <property type="entry name" value="CAP_ED"/>
    <property type="match status" value="1"/>
</dbReference>
<accession>A0A1U7JKK7</accession>
<evidence type="ECO:0000256" key="3">
    <source>
        <dbReference type="ARBA" id="ARBA00022448"/>
    </source>
</evidence>
<feature type="transmembrane region" description="Helical" evidence="19">
    <location>
        <begin position="220"/>
        <end position="245"/>
    </location>
</feature>
<feature type="transmembrane region" description="Helical" evidence="19">
    <location>
        <begin position="159"/>
        <end position="180"/>
    </location>
</feature>
<dbReference type="InterPro" id="IPR018488">
    <property type="entry name" value="cNMP-bd_CS"/>
</dbReference>
<dbReference type="SUPFAM" id="SSF51206">
    <property type="entry name" value="cAMP-binding domain-like"/>
    <property type="match status" value="1"/>
</dbReference>
<reference evidence="21 22" key="1">
    <citation type="submission" date="2016-03" db="EMBL/GenBank/DDBJ databases">
        <title>Genome sequence of Nesiotobacter sp. nov., a moderately halophilic alphaproteobacterium isolated from the Yellow Sea, China.</title>
        <authorList>
            <person name="Zhang G."/>
            <person name="Zhang R."/>
        </authorList>
    </citation>
    <scope>NUCLEOTIDE SEQUENCE [LARGE SCALE GENOMIC DNA]</scope>
    <source>
        <strain evidence="21 22">WB1-6</strain>
    </source>
</reference>
<gene>
    <name evidence="21" type="ORF">A3843_02775</name>
</gene>
<evidence type="ECO:0000256" key="9">
    <source>
        <dbReference type="ARBA" id="ARBA00022826"/>
    </source>
</evidence>
<keyword evidence="22" id="KW-1185">Reference proteome</keyword>
<dbReference type="FunFam" id="1.10.287.70:FF:000181">
    <property type="entry name" value="Cyclic nucleotide-gated potassium channel mll3241"/>
    <property type="match status" value="1"/>
</dbReference>
<dbReference type="PANTHER" id="PTHR11537">
    <property type="entry name" value="VOLTAGE-GATED POTASSIUM CHANNEL"/>
    <property type="match status" value="1"/>
</dbReference>
<name>A0A1U7JKK7_9HYPH</name>
<evidence type="ECO:0000259" key="20">
    <source>
        <dbReference type="PROSITE" id="PS50042"/>
    </source>
</evidence>
<evidence type="ECO:0000313" key="22">
    <source>
        <dbReference type="Proteomes" id="UP000185783"/>
    </source>
</evidence>
<keyword evidence="8" id="KW-0547">Nucleotide-binding</keyword>
<dbReference type="Pfam" id="PF00520">
    <property type="entry name" value="Ion_trans"/>
    <property type="match status" value="1"/>
</dbReference>
<keyword evidence="13 19" id="KW-0472">Membrane</keyword>
<feature type="transmembrane region" description="Helical" evidence="19">
    <location>
        <begin position="25"/>
        <end position="43"/>
    </location>
</feature>
<evidence type="ECO:0000256" key="2">
    <source>
        <dbReference type="ARBA" id="ARBA00011881"/>
    </source>
</evidence>
<keyword evidence="16" id="KW-0407">Ion channel</keyword>
<comment type="subunit">
    <text evidence="2">Homotetramer.</text>
</comment>
<evidence type="ECO:0000256" key="11">
    <source>
        <dbReference type="ARBA" id="ARBA00022989"/>
    </source>
</evidence>
<sequence length="390" mass="43182">MAQSLKRRVYNVLEKKSVTNPVARHLNKLIVALILVNVGLAVMETEPWFGRSWPVLLMTLDMSAGLIFAIEYGCRVWVADLHPPYRRMSPIRARLHYMMQPLSIIDLLAVLPFLIALVFGYASWKAFIILRLLRFMKIVRYSPAMRSLVSAVVTERKAIMASLVIILGTILVAATTMYVVEHEAQPEKLGTIPDAMWWAFATLTTVGYGDVVPITALGKVVAAVVMLTGYCLFALPVGIVGTAFVREINSRDFVVSWSMVAEVPMFEDLSAIEIKEVSHLLKSQSAIEGEEIVRRGERADALYLIAAGSVVAITPEGQTRLEEGQYFGEMMPHGDGERTASVYANEASQLLVLRLEDLRDLMRRTPELATKIAKRAFEGSAAAADLGPDE</sequence>
<evidence type="ECO:0000256" key="16">
    <source>
        <dbReference type="ARBA" id="ARBA00023303"/>
    </source>
</evidence>
<keyword evidence="12" id="KW-0406">Ion transport</keyword>
<evidence type="ECO:0000256" key="18">
    <source>
        <dbReference type="ARBA" id="ARBA00060926"/>
    </source>
</evidence>
<keyword evidence="10" id="KW-0630">Potassium</keyword>
<evidence type="ECO:0000256" key="12">
    <source>
        <dbReference type="ARBA" id="ARBA00023065"/>
    </source>
</evidence>
<evidence type="ECO:0000256" key="8">
    <source>
        <dbReference type="ARBA" id="ARBA00022741"/>
    </source>
</evidence>
<evidence type="ECO:0000256" key="17">
    <source>
        <dbReference type="ARBA" id="ARBA00058429"/>
    </source>
</evidence>
<dbReference type="PROSITE" id="PS00888">
    <property type="entry name" value="CNMP_BINDING_1"/>
    <property type="match status" value="1"/>
</dbReference>
<dbReference type="GO" id="GO:0005249">
    <property type="term" value="F:voltage-gated potassium channel activity"/>
    <property type="evidence" value="ECO:0007669"/>
    <property type="project" value="InterPro"/>
</dbReference>
<dbReference type="SMART" id="SM00100">
    <property type="entry name" value="cNMP"/>
    <property type="match status" value="1"/>
</dbReference>
<feature type="domain" description="Cyclic nucleotide-binding" evidence="20">
    <location>
        <begin position="265"/>
        <end position="379"/>
    </location>
</feature>